<evidence type="ECO:0000256" key="1">
    <source>
        <dbReference type="ARBA" id="ARBA00022980"/>
    </source>
</evidence>
<dbReference type="InterPro" id="IPR001648">
    <property type="entry name" value="Ribosomal_bS18"/>
</dbReference>
<dbReference type="AlphaFoldDB" id="A0A183J8R0"/>
<accession>A0A183J8R0</accession>
<dbReference type="Pfam" id="PF01084">
    <property type="entry name" value="Ribosomal_S18"/>
    <property type="match status" value="1"/>
</dbReference>
<evidence type="ECO:0000313" key="3">
    <source>
        <dbReference type="EMBL" id="VDP46828.1"/>
    </source>
</evidence>
<organism evidence="5">
    <name type="scientific">Soboliphyme baturini</name>
    <dbReference type="NCBI Taxonomy" id="241478"/>
    <lineage>
        <taxon>Eukaryota</taxon>
        <taxon>Metazoa</taxon>
        <taxon>Ecdysozoa</taxon>
        <taxon>Nematoda</taxon>
        <taxon>Enoplea</taxon>
        <taxon>Dorylaimia</taxon>
        <taxon>Dioctophymatida</taxon>
        <taxon>Dioctophymatoidea</taxon>
        <taxon>Soboliphymatidae</taxon>
        <taxon>Soboliphyme</taxon>
    </lineage>
</organism>
<dbReference type="GO" id="GO:0070181">
    <property type="term" value="F:small ribosomal subunit rRNA binding"/>
    <property type="evidence" value="ECO:0007669"/>
    <property type="project" value="TreeGrafter"/>
</dbReference>
<proteinExistence type="predicted"/>
<dbReference type="EMBL" id="UZAM01017319">
    <property type="protein sequence ID" value="VDP46828.1"/>
    <property type="molecule type" value="Genomic_DNA"/>
</dbReference>
<protein>
    <submittedName>
        <fullName evidence="5">28S ribosomal protein S18-2, mitochondrial</fullName>
    </submittedName>
</protein>
<evidence type="ECO:0000313" key="5">
    <source>
        <dbReference type="WBParaSite" id="SBAD_0001266301-mRNA-1"/>
    </source>
</evidence>
<reference evidence="5" key="1">
    <citation type="submission" date="2016-06" db="UniProtKB">
        <authorList>
            <consortium name="WormBaseParasite"/>
        </authorList>
    </citation>
    <scope>IDENTIFICATION</scope>
</reference>
<dbReference type="GO" id="GO:0032543">
    <property type="term" value="P:mitochondrial translation"/>
    <property type="evidence" value="ECO:0007669"/>
    <property type="project" value="TreeGrafter"/>
</dbReference>
<evidence type="ECO:0000256" key="2">
    <source>
        <dbReference type="ARBA" id="ARBA00023274"/>
    </source>
</evidence>
<dbReference type="PANTHER" id="PTHR13479:SF66">
    <property type="entry name" value="LARGE RIBOSOMAL SUBUNIT PROTEIN ML66"/>
    <property type="match status" value="1"/>
</dbReference>
<dbReference type="SUPFAM" id="SSF46911">
    <property type="entry name" value="Ribosomal protein S18"/>
    <property type="match status" value="1"/>
</dbReference>
<keyword evidence="4" id="KW-1185">Reference proteome</keyword>
<sequence>MRSDGTVYPRALTGLCSKQQFIIERLVQQAHWSGLFPSNKPAGYDPNVERSGYKAYNRYWEKDSDMYNRRLTTLPGSFYYIRRY</sequence>
<reference evidence="3 4" key="2">
    <citation type="submission" date="2018-11" db="EMBL/GenBank/DDBJ databases">
        <authorList>
            <consortium name="Pathogen Informatics"/>
        </authorList>
    </citation>
    <scope>NUCLEOTIDE SEQUENCE [LARGE SCALE GENOMIC DNA]</scope>
</reference>
<keyword evidence="1" id="KW-0689">Ribosomal protein</keyword>
<dbReference type="Proteomes" id="UP000270296">
    <property type="component" value="Unassembled WGS sequence"/>
</dbReference>
<keyword evidence="2" id="KW-0687">Ribonucleoprotein</keyword>
<gene>
    <name evidence="3" type="ORF">SBAD_LOCUS12258</name>
</gene>
<dbReference type="InterPro" id="IPR036870">
    <property type="entry name" value="Ribosomal_bS18_sf"/>
</dbReference>
<dbReference type="PANTHER" id="PTHR13479">
    <property type="entry name" value="30S RIBOSOMAL PROTEIN S18"/>
    <property type="match status" value="1"/>
</dbReference>
<name>A0A183J8R0_9BILA</name>
<dbReference type="GO" id="GO:0005763">
    <property type="term" value="C:mitochondrial small ribosomal subunit"/>
    <property type="evidence" value="ECO:0007669"/>
    <property type="project" value="TreeGrafter"/>
</dbReference>
<dbReference type="Gene3D" id="4.10.640.10">
    <property type="entry name" value="Ribosomal protein S18"/>
    <property type="match status" value="1"/>
</dbReference>
<dbReference type="OrthoDB" id="10054543at2759"/>
<evidence type="ECO:0000313" key="4">
    <source>
        <dbReference type="Proteomes" id="UP000270296"/>
    </source>
</evidence>
<dbReference type="GO" id="GO:0003735">
    <property type="term" value="F:structural constituent of ribosome"/>
    <property type="evidence" value="ECO:0007669"/>
    <property type="project" value="InterPro"/>
</dbReference>
<dbReference type="WBParaSite" id="SBAD_0001266301-mRNA-1">
    <property type="protein sequence ID" value="SBAD_0001266301-mRNA-1"/>
    <property type="gene ID" value="SBAD_0001266301"/>
</dbReference>